<keyword evidence="2" id="KW-0472">Membrane</keyword>
<dbReference type="InterPro" id="IPR045513">
    <property type="entry name" value="DUF6479"/>
</dbReference>
<keyword evidence="2" id="KW-1133">Transmembrane helix</keyword>
<evidence type="ECO:0000313" key="3">
    <source>
        <dbReference type="EMBL" id="MBC9718957.1"/>
    </source>
</evidence>
<evidence type="ECO:0000256" key="1">
    <source>
        <dbReference type="SAM" id="MobiDB-lite"/>
    </source>
</evidence>
<sequence length="85" mass="9046">MHTHSNLTELAASSTAPLWLIIVGVIVVLVLLGMFVAGQRRAARRKRSQPPASPGRGAGSPDAQAQRGTGWQTPDDDPDQGNPHR</sequence>
<name>A0ABR7STY4_9ACTN</name>
<keyword evidence="4" id="KW-1185">Reference proteome</keyword>
<keyword evidence="2" id="KW-0812">Transmembrane</keyword>
<proteinExistence type="predicted"/>
<reference evidence="3 4" key="1">
    <citation type="submission" date="2020-08" db="EMBL/GenBank/DDBJ databases">
        <title>Genemic of Streptomyces polyaspartic.</title>
        <authorList>
            <person name="Liu W."/>
        </authorList>
    </citation>
    <scope>NUCLEOTIDE SEQUENCE [LARGE SCALE GENOMIC DNA]</scope>
    <source>
        <strain evidence="3 4">TRM66268-LWL</strain>
    </source>
</reference>
<evidence type="ECO:0008006" key="5">
    <source>
        <dbReference type="Google" id="ProtNLM"/>
    </source>
</evidence>
<evidence type="ECO:0000256" key="2">
    <source>
        <dbReference type="SAM" id="Phobius"/>
    </source>
</evidence>
<comment type="caution">
    <text evidence="3">The sequence shown here is derived from an EMBL/GenBank/DDBJ whole genome shotgun (WGS) entry which is preliminary data.</text>
</comment>
<gene>
    <name evidence="3" type="ORF">H9Y04_41165</name>
</gene>
<feature type="region of interest" description="Disordered" evidence="1">
    <location>
        <begin position="39"/>
        <end position="85"/>
    </location>
</feature>
<accession>A0ABR7STY4</accession>
<dbReference type="Proteomes" id="UP000642284">
    <property type="component" value="Unassembled WGS sequence"/>
</dbReference>
<dbReference type="Pfam" id="PF20087">
    <property type="entry name" value="DUF6479"/>
    <property type="match status" value="1"/>
</dbReference>
<protein>
    <recommendedName>
        <fullName evidence="5">LPXTG cell wall anchor domain-containing protein</fullName>
    </recommendedName>
</protein>
<evidence type="ECO:0000313" key="4">
    <source>
        <dbReference type="Proteomes" id="UP000642284"/>
    </source>
</evidence>
<feature type="transmembrane region" description="Helical" evidence="2">
    <location>
        <begin position="16"/>
        <end position="37"/>
    </location>
</feature>
<organism evidence="3 4">
    <name type="scientific">Streptomyces polyasparticus</name>
    <dbReference type="NCBI Taxonomy" id="2767826"/>
    <lineage>
        <taxon>Bacteria</taxon>
        <taxon>Bacillati</taxon>
        <taxon>Actinomycetota</taxon>
        <taxon>Actinomycetes</taxon>
        <taxon>Kitasatosporales</taxon>
        <taxon>Streptomycetaceae</taxon>
        <taxon>Streptomyces</taxon>
    </lineage>
</organism>
<dbReference type="RefSeq" id="WP_187819371.1">
    <property type="nucleotide sequence ID" value="NZ_JACTVJ010000030.1"/>
</dbReference>
<dbReference type="EMBL" id="JACTVJ010000030">
    <property type="protein sequence ID" value="MBC9718957.1"/>
    <property type="molecule type" value="Genomic_DNA"/>
</dbReference>